<keyword evidence="2" id="KW-1185">Reference proteome</keyword>
<protein>
    <recommendedName>
        <fullName evidence="3">Transposase</fullName>
    </recommendedName>
</protein>
<dbReference type="EMBL" id="CP040098">
    <property type="protein sequence ID" value="QCQ22887.1"/>
    <property type="molecule type" value="Genomic_DNA"/>
</dbReference>
<dbReference type="Proteomes" id="UP000298602">
    <property type="component" value="Chromosome"/>
</dbReference>
<evidence type="ECO:0000313" key="2">
    <source>
        <dbReference type="Proteomes" id="UP000298602"/>
    </source>
</evidence>
<organism evidence="1 2">
    <name type="scientific">Desulfoglaeba alkanexedens ALDC</name>
    <dbReference type="NCBI Taxonomy" id="980445"/>
    <lineage>
        <taxon>Bacteria</taxon>
        <taxon>Pseudomonadati</taxon>
        <taxon>Thermodesulfobacteriota</taxon>
        <taxon>Syntrophobacteria</taxon>
        <taxon>Syntrophobacterales</taxon>
        <taxon>Syntrophobacteraceae</taxon>
        <taxon>Desulfoglaeba</taxon>
    </lineage>
</organism>
<evidence type="ECO:0008006" key="3">
    <source>
        <dbReference type="Google" id="ProtNLM"/>
    </source>
</evidence>
<dbReference type="AlphaFoldDB" id="A0A4P8L4I3"/>
<accession>A0A4P8L4I3</accession>
<evidence type="ECO:0000313" key="1">
    <source>
        <dbReference type="EMBL" id="QCQ22887.1"/>
    </source>
</evidence>
<gene>
    <name evidence="1" type="ORF">FDQ92_12310</name>
</gene>
<reference evidence="1 2" key="2">
    <citation type="submission" date="2019-05" db="EMBL/GenBank/DDBJ databases">
        <authorList>
            <person name="Suflita J.M."/>
            <person name="Marks C.R."/>
        </authorList>
    </citation>
    <scope>NUCLEOTIDE SEQUENCE [LARGE SCALE GENOMIC DNA]</scope>
    <source>
        <strain evidence="1 2">ALDC</strain>
    </source>
</reference>
<sequence length="104" mass="12079">MPTQRKKGCHRYAPIGTYLGQDGWCLGIELPPGSQHSQNGFVDFLRKVLVYAQKITRKRLLVRTDSAHDALETLVELRRHLKVSFIIQWNQRKADVLSWCDRAF</sequence>
<dbReference type="OrthoDB" id="9815173at2"/>
<dbReference type="KEGG" id="dax:FDQ92_12310"/>
<name>A0A4P8L4I3_9BACT</name>
<reference evidence="1 2" key="1">
    <citation type="submission" date="2019-05" db="EMBL/GenBank/DDBJ databases">
        <title>The Complete Genome Sequence of the n-alkane-degrading Desulfoglaeba alkanexedens ALDC reveals multiple alkylsuccinate synthase gene clusters.</title>
        <authorList>
            <person name="Callaghan A.V."/>
            <person name="Davidova I.A."/>
            <person name="Duncan K.E."/>
            <person name="Morris B."/>
            <person name="McInerney M.J."/>
        </authorList>
    </citation>
    <scope>NUCLEOTIDE SEQUENCE [LARGE SCALE GENOMIC DNA]</scope>
    <source>
        <strain evidence="1 2">ALDC</strain>
    </source>
</reference>
<proteinExistence type="predicted"/>